<sequence>MSSGIGLVLVVALLCAAGGLLLWQRAQDTRERALTERFVDRRVASAHGAVPGAAPVQNGQRGEASLPRQRQRSAGPAAMPTNAAPHGVRENLRHLQARLAYGFGNLMSRAGIASQRTLLSATCAVILPGACWVGLRTHWLVGLGFIAFGVLCVFAFLSWRAQKRYQRISRQLPVFLDGIVRLITIGNSVPAAFQAALTTTDAPLRDCLDRVSRMLRSGVEIDVALKHVASVYHVRELELVGSVLRISVKYGGRSDVMLERMAALMRDLEQAERELIALSTETRLSSWVLGLLPALVGGVVIISSPSYFEAMWSDPFGQRLVYVALGLQMLGAFLLYRLARLRD</sequence>
<feature type="region of interest" description="Disordered" evidence="7">
    <location>
        <begin position="49"/>
        <end position="83"/>
    </location>
</feature>
<feature type="transmembrane region" description="Helical" evidence="8">
    <location>
        <begin position="117"/>
        <end position="135"/>
    </location>
</feature>
<evidence type="ECO:0000313" key="11">
    <source>
        <dbReference type="Proteomes" id="UP000035963"/>
    </source>
</evidence>
<keyword evidence="2" id="KW-1003">Cell membrane</keyword>
<dbReference type="GO" id="GO:0005886">
    <property type="term" value="C:plasma membrane"/>
    <property type="evidence" value="ECO:0007669"/>
    <property type="project" value="UniProtKB-SubCell"/>
</dbReference>
<evidence type="ECO:0000256" key="6">
    <source>
        <dbReference type="SAM" id="Coils"/>
    </source>
</evidence>
<protein>
    <recommendedName>
        <fullName evidence="9">Type II secretion system protein GspF domain-containing protein</fullName>
    </recommendedName>
</protein>
<dbReference type="PANTHER" id="PTHR35007">
    <property type="entry name" value="INTEGRAL MEMBRANE PROTEIN-RELATED"/>
    <property type="match status" value="1"/>
</dbReference>
<dbReference type="Proteomes" id="UP000035963">
    <property type="component" value="Unassembled WGS sequence"/>
</dbReference>
<organism evidence="10 11">
    <name type="scientific">Caballeronia mineralivorans PML1(12)</name>
    <dbReference type="NCBI Taxonomy" id="908627"/>
    <lineage>
        <taxon>Bacteria</taxon>
        <taxon>Pseudomonadati</taxon>
        <taxon>Pseudomonadota</taxon>
        <taxon>Betaproteobacteria</taxon>
        <taxon>Burkholderiales</taxon>
        <taxon>Burkholderiaceae</taxon>
        <taxon>Caballeronia</taxon>
    </lineage>
</organism>
<evidence type="ECO:0000256" key="8">
    <source>
        <dbReference type="SAM" id="Phobius"/>
    </source>
</evidence>
<evidence type="ECO:0000256" key="3">
    <source>
        <dbReference type="ARBA" id="ARBA00022692"/>
    </source>
</evidence>
<evidence type="ECO:0000259" key="9">
    <source>
        <dbReference type="Pfam" id="PF00482"/>
    </source>
</evidence>
<evidence type="ECO:0000256" key="5">
    <source>
        <dbReference type="ARBA" id="ARBA00023136"/>
    </source>
</evidence>
<proteinExistence type="predicted"/>
<feature type="transmembrane region" description="Helical" evidence="8">
    <location>
        <begin position="6"/>
        <end position="23"/>
    </location>
</feature>
<dbReference type="Pfam" id="PF00482">
    <property type="entry name" value="T2SSF"/>
    <property type="match status" value="1"/>
</dbReference>
<feature type="transmembrane region" description="Helical" evidence="8">
    <location>
        <begin position="320"/>
        <end position="339"/>
    </location>
</feature>
<feature type="domain" description="Type II secretion system protein GspF" evidence="9">
    <location>
        <begin position="175"/>
        <end position="301"/>
    </location>
</feature>
<dbReference type="OrthoDB" id="597333at2"/>
<evidence type="ECO:0000256" key="2">
    <source>
        <dbReference type="ARBA" id="ARBA00022475"/>
    </source>
</evidence>
<comment type="subcellular location">
    <subcellularLocation>
        <location evidence="1">Cell membrane</location>
        <topology evidence="1">Multi-pass membrane protein</topology>
    </subcellularLocation>
</comment>
<reference evidence="10 11" key="1">
    <citation type="journal article" date="2015" name="Genome Announc.">
        <title>Draft Genome Sequence of Burkholderia sp. Strain PML1(12), an Ectomycorrhizosphere-Inhabiting Bacterium with Effective Mineral-Weathering Ability.</title>
        <authorList>
            <person name="Uroz S."/>
            <person name="Oger P."/>
        </authorList>
    </citation>
    <scope>NUCLEOTIDE SEQUENCE [LARGE SCALE GENOMIC DNA]</scope>
    <source>
        <strain evidence="11">PML1(12)</strain>
    </source>
</reference>
<feature type="transmembrane region" description="Helical" evidence="8">
    <location>
        <begin position="287"/>
        <end position="308"/>
    </location>
</feature>
<keyword evidence="11" id="KW-1185">Reference proteome</keyword>
<dbReference type="PATRIC" id="fig|908627.4.peg.9279"/>
<accession>A0A0J1CJ09</accession>
<keyword evidence="6" id="KW-0175">Coiled coil</keyword>
<name>A0A0J1CJ09_9BURK</name>
<dbReference type="InterPro" id="IPR018076">
    <property type="entry name" value="T2SS_GspF_dom"/>
</dbReference>
<keyword evidence="5 8" id="KW-0472">Membrane</keyword>
<dbReference type="PANTHER" id="PTHR35007:SF1">
    <property type="entry name" value="PILUS ASSEMBLY PROTEIN"/>
    <property type="match status" value="1"/>
</dbReference>
<dbReference type="AlphaFoldDB" id="A0A0J1CJ09"/>
<dbReference type="RefSeq" id="WP_047898024.1">
    <property type="nucleotide sequence ID" value="NZ_AEJF01000253.1"/>
</dbReference>
<evidence type="ECO:0000313" key="10">
    <source>
        <dbReference type="EMBL" id="KLU20456.1"/>
    </source>
</evidence>
<dbReference type="EMBL" id="AEJF01000253">
    <property type="protein sequence ID" value="KLU20456.1"/>
    <property type="molecule type" value="Genomic_DNA"/>
</dbReference>
<evidence type="ECO:0000256" key="7">
    <source>
        <dbReference type="SAM" id="MobiDB-lite"/>
    </source>
</evidence>
<evidence type="ECO:0000256" key="1">
    <source>
        <dbReference type="ARBA" id="ARBA00004651"/>
    </source>
</evidence>
<comment type="caution">
    <text evidence="10">The sequence shown here is derived from an EMBL/GenBank/DDBJ whole genome shotgun (WGS) entry which is preliminary data.</text>
</comment>
<evidence type="ECO:0000256" key="4">
    <source>
        <dbReference type="ARBA" id="ARBA00022989"/>
    </source>
</evidence>
<feature type="coiled-coil region" evidence="6">
    <location>
        <begin position="254"/>
        <end position="281"/>
    </location>
</feature>
<gene>
    <name evidence="10" type="ORF">EOS_41295</name>
</gene>
<feature type="transmembrane region" description="Helical" evidence="8">
    <location>
        <begin position="141"/>
        <end position="161"/>
    </location>
</feature>
<keyword evidence="3 8" id="KW-0812">Transmembrane</keyword>
<keyword evidence="4 8" id="KW-1133">Transmembrane helix</keyword>